<dbReference type="InterPro" id="IPR000073">
    <property type="entry name" value="AB_hydrolase_1"/>
</dbReference>
<evidence type="ECO:0000256" key="1">
    <source>
        <dbReference type="SAM" id="Phobius"/>
    </source>
</evidence>
<dbReference type="PANTHER" id="PTHR12277">
    <property type="entry name" value="ALPHA/BETA HYDROLASE DOMAIN-CONTAINING PROTEIN"/>
    <property type="match status" value="1"/>
</dbReference>
<keyword evidence="1" id="KW-0472">Membrane</keyword>
<keyword evidence="4" id="KW-1185">Reference proteome</keyword>
<name>A0A0G2GI65_PHACM</name>
<dbReference type="SUPFAM" id="SSF53474">
    <property type="entry name" value="alpha/beta-Hydrolases"/>
    <property type="match status" value="1"/>
</dbReference>
<dbReference type="Proteomes" id="UP000053317">
    <property type="component" value="Unassembled WGS sequence"/>
</dbReference>
<feature type="transmembrane region" description="Helical" evidence="1">
    <location>
        <begin position="6"/>
        <end position="34"/>
    </location>
</feature>
<dbReference type="OrthoDB" id="446723at2759"/>
<dbReference type="PANTHER" id="PTHR12277:SF81">
    <property type="entry name" value="PROTEIN ABHD13"/>
    <property type="match status" value="1"/>
</dbReference>
<evidence type="ECO:0000313" key="3">
    <source>
        <dbReference type="EMBL" id="KKY16670.1"/>
    </source>
</evidence>
<feature type="domain" description="AB hydrolase-1" evidence="2">
    <location>
        <begin position="125"/>
        <end position="328"/>
    </location>
</feature>
<dbReference type="Pfam" id="PF12697">
    <property type="entry name" value="Abhydrolase_6"/>
    <property type="match status" value="1"/>
</dbReference>
<reference evidence="3 4" key="1">
    <citation type="submission" date="2015-05" db="EMBL/GenBank/DDBJ databases">
        <title>Distinctive expansion of gene families associated with plant cell wall degradation and secondary metabolism in the genomes of grapevine trunk pathogens.</title>
        <authorList>
            <person name="Lawrence D.P."/>
            <person name="Travadon R."/>
            <person name="Rolshausen P.E."/>
            <person name="Baumgartner K."/>
        </authorList>
    </citation>
    <scope>NUCLEOTIDE SEQUENCE [LARGE SCALE GENOMIC DNA]</scope>
    <source>
        <strain evidence="3">UCRPC4</strain>
    </source>
</reference>
<evidence type="ECO:0000259" key="2">
    <source>
        <dbReference type="Pfam" id="PF12697"/>
    </source>
</evidence>
<dbReference type="InterPro" id="IPR029058">
    <property type="entry name" value="AB_hydrolase_fold"/>
</dbReference>
<proteinExistence type="predicted"/>
<accession>A0A0G2GI65</accession>
<keyword evidence="3" id="KW-0378">Hydrolase</keyword>
<keyword evidence="1" id="KW-0812">Transmembrane</keyword>
<protein>
    <submittedName>
        <fullName evidence="3">Putative abhydrolase domain-containing protein 12</fullName>
    </submittedName>
</protein>
<dbReference type="AlphaFoldDB" id="A0A0G2GI65"/>
<sequence>MVLQSLFKYTILGITLTSGVYFGILTLLAGVPFIQQHVFYLHRVTLTWFKDLNVPEQFGFLHNQVTPFAIQTSDNESLHAWHVLPLSIYRRHQTELLAQPSGFAPDVMSRLSFQLLRDDPEARLVIYLHGTAGCLASGWRTDSYRALYSAAPDKIHVLAVDYRGYGLSTGSPTEAGLLIDAVSVVNWAINTAGIPPSRIVIFGQSLGTAVGISVVQYFASQPDPISFAGIVLVASFSDVATLLSTYKIGNSIPVLSPLARIPSLLAYFNSFLHNTWLSKDRIADFIRLREDFASTTSVGPSSLDHPHFSNFPPQPLYHVTFIHALDDADIPSSHTNMNFFHAVNATFEMPISHEEFQQIRAEKLQSFGEGGEVVEWKTKNGGVIREEIVRYGVHDRVMSWPVVGDAVARAFEAAEMVAVETIKKERLL</sequence>
<comment type="caution">
    <text evidence="3">The sequence shown here is derived from an EMBL/GenBank/DDBJ whole genome shotgun (WGS) entry which is preliminary data.</text>
</comment>
<organism evidence="3 4">
    <name type="scientific">Phaeomoniella chlamydospora</name>
    <name type="common">Phaeoacremonium chlamydosporum</name>
    <dbReference type="NCBI Taxonomy" id="158046"/>
    <lineage>
        <taxon>Eukaryota</taxon>
        <taxon>Fungi</taxon>
        <taxon>Dikarya</taxon>
        <taxon>Ascomycota</taxon>
        <taxon>Pezizomycotina</taxon>
        <taxon>Eurotiomycetes</taxon>
        <taxon>Chaetothyriomycetidae</taxon>
        <taxon>Phaeomoniellales</taxon>
        <taxon>Phaeomoniellaceae</taxon>
        <taxon>Phaeomoniella</taxon>
    </lineage>
</organism>
<dbReference type="EMBL" id="LCWF01000158">
    <property type="protein sequence ID" value="KKY16670.1"/>
    <property type="molecule type" value="Genomic_DNA"/>
</dbReference>
<reference evidence="3 4" key="2">
    <citation type="submission" date="2015-05" db="EMBL/GenBank/DDBJ databases">
        <authorList>
            <person name="Morales-Cruz A."/>
            <person name="Amrine K.C."/>
            <person name="Cantu D."/>
        </authorList>
    </citation>
    <scope>NUCLEOTIDE SEQUENCE [LARGE SCALE GENOMIC DNA]</scope>
    <source>
        <strain evidence="3">UCRPC4</strain>
    </source>
</reference>
<evidence type="ECO:0000313" key="4">
    <source>
        <dbReference type="Proteomes" id="UP000053317"/>
    </source>
</evidence>
<dbReference type="Gene3D" id="3.40.50.1820">
    <property type="entry name" value="alpha/beta hydrolase"/>
    <property type="match status" value="1"/>
</dbReference>
<keyword evidence="1" id="KW-1133">Transmembrane helix</keyword>
<dbReference type="GO" id="GO:0016787">
    <property type="term" value="F:hydrolase activity"/>
    <property type="evidence" value="ECO:0007669"/>
    <property type="project" value="UniProtKB-KW"/>
</dbReference>
<gene>
    <name evidence="3" type="ORF">UCRPC4_g05853</name>
</gene>